<protein>
    <submittedName>
        <fullName evidence="1">Uncharacterized protein</fullName>
    </submittedName>
</protein>
<evidence type="ECO:0000313" key="1">
    <source>
        <dbReference type="EMBL" id="RNA19230.1"/>
    </source>
</evidence>
<evidence type="ECO:0000313" key="2">
    <source>
        <dbReference type="Proteomes" id="UP000276133"/>
    </source>
</evidence>
<gene>
    <name evidence="1" type="ORF">BpHYR1_008823</name>
</gene>
<reference evidence="1 2" key="1">
    <citation type="journal article" date="2018" name="Sci. Rep.">
        <title>Genomic signatures of local adaptation to the degree of environmental predictability in rotifers.</title>
        <authorList>
            <person name="Franch-Gras L."/>
            <person name="Hahn C."/>
            <person name="Garcia-Roger E.M."/>
            <person name="Carmona M.J."/>
            <person name="Serra M."/>
            <person name="Gomez A."/>
        </authorList>
    </citation>
    <scope>NUCLEOTIDE SEQUENCE [LARGE SCALE GENOMIC DNA]</scope>
    <source>
        <strain evidence="1">HYR1</strain>
    </source>
</reference>
<sequence length="74" mass="8817">MPKTIIKISFLCKLIFYQKKTKNFESQRFPNTLLNKQEQKFNSNFGPSSLRLNDDSNKILIDWHELLNENTKLN</sequence>
<name>A0A3M7R6R3_BRAPC</name>
<comment type="caution">
    <text evidence="1">The sequence shown here is derived from an EMBL/GenBank/DDBJ whole genome shotgun (WGS) entry which is preliminary data.</text>
</comment>
<accession>A0A3M7R6R3</accession>
<dbReference type="AlphaFoldDB" id="A0A3M7R6R3"/>
<proteinExistence type="predicted"/>
<keyword evidence="2" id="KW-1185">Reference proteome</keyword>
<dbReference type="Proteomes" id="UP000276133">
    <property type="component" value="Unassembled WGS sequence"/>
</dbReference>
<organism evidence="1 2">
    <name type="scientific">Brachionus plicatilis</name>
    <name type="common">Marine rotifer</name>
    <name type="synonym">Brachionus muelleri</name>
    <dbReference type="NCBI Taxonomy" id="10195"/>
    <lineage>
        <taxon>Eukaryota</taxon>
        <taxon>Metazoa</taxon>
        <taxon>Spiralia</taxon>
        <taxon>Gnathifera</taxon>
        <taxon>Rotifera</taxon>
        <taxon>Eurotatoria</taxon>
        <taxon>Monogononta</taxon>
        <taxon>Pseudotrocha</taxon>
        <taxon>Ploima</taxon>
        <taxon>Brachionidae</taxon>
        <taxon>Brachionus</taxon>
    </lineage>
</organism>
<dbReference type="EMBL" id="REGN01004084">
    <property type="protein sequence ID" value="RNA19230.1"/>
    <property type="molecule type" value="Genomic_DNA"/>
</dbReference>